<evidence type="ECO:0000313" key="4">
    <source>
        <dbReference type="Proteomes" id="UP000240042"/>
    </source>
</evidence>
<gene>
    <name evidence="3" type="ORF">SAMN02745150_00448</name>
</gene>
<dbReference type="EMBL" id="FOKY01000001">
    <property type="protein sequence ID" value="SFB71753.1"/>
    <property type="molecule type" value="Genomic_DNA"/>
</dbReference>
<evidence type="ECO:0000256" key="1">
    <source>
        <dbReference type="SAM" id="MobiDB-lite"/>
    </source>
</evidence>
<sequence length="283" mass="32618">MRNLCCFLFSLVSITSLYAQDYGYENAADYDYAYGNYSDYQENPVDIQSDPMLAPIEETEPTLPSSDPSEPIDLNNFTLDVFPQPFPSTPPSPETLPHINSMSSIIAPDMSLQDIMNNFAPKDETYIGNVQFLPPETAVGIWWRFYSQNTSVFNIPSVNEEMIIISTNADVIWLQDVKTSSSVRSKSQRLLKLAYFNLMNHMFFVFYYDGQDPYNQKVREEQGFFVRIISEQGFMEMSKNPTFPRDQSIYWRYQPQKLPNLAETPTVTSEPTPETKTQKKRAK</sequence>
<feature type="compositionally biased region" description="Low complexity" evidence="1">
    <location>
        <begin position="263"/>
        <end position="275"/>
    </location>
</feature>
<proteinExistence type="predicted"/>
<feature type="signal peptide" evidence="2">
    <location>
        <begin position="1"/>
        <end position="19"/>
    </location>
</feature>
<dbReference type="AlphaFoldDB" id="A0A1I1DGT9"/>
<keyword evidence="2" id="KW-0732">Signal</keyword>
<organism evidence="3 4">
    <name type="scientific">Brevinema andersonii</name>
    <dbReference type="NCBI Taxonomy" id="34097"/>
    <lineage>
        <taxon>Bacteria</taxon>
        <taxon>Pseudomonadati</taxon>
        <taxon>Spirochaetota</taxon>
        <taxon>Spirochaetia</taxon>
        <taxon>Brevinematales</taxon>
        <taxon>Brevinemataceae</taxon>
        <taxon>Brevinema</taxon>
    </lineage>
</organism>
<dbReference type="RefSeq" id="WP_092318046.1">
    <property type="nucleotide sequence ID" value="NZ_FOKY01000001.1"/>
</dbReference>
<accession>A0A1I1DGT9</accession>
<reference evidence="4" key="1">
    <citation type="submission" date="2016-10" db="EMBL/GenBank/DDBJ databases">
        <authorList>
            <person name="Varghese N."/>
            <person name="Submissions S."/>
        </authorList>
    </citation>
    <scope>NUCLEOTIDE SEQUENCE [LARGE SCALE GENOMIC DNA]</scope>
    <source>
        <strain evidence="4">ATCC 43811</strain>
    </source>
</reference>
<feature type="region of interest" description="Disordered" evidence="1">
    <location>
        <begin position="261"/>
        <end position="283"/>
    </location>
</feature>
<evidence type="ECO:0000256" key="2">
    <source>
        <dbReference type="SAM" id="SignalP"/>
    </source>
</evidence>
<name>A0A1I1DGT9_BREAD</name>
<feature type="chain" id="PRO_5015114120" evidence="2">
    <location>
        <begin position="20"/>
        <end position="283"/>
    </location>
</feature>
<keyword evidence="4" id="KW-1185">Reference proteome</keyword>
<dbReference type="STRING" id="34097.SAMN02745150_00448"/>
<evidence type="ECO:0000313" key="3">
    <source>
        <dbReference type="EMBL" id="SFB71753.1"/>
    </source>
</evidence>
<protein>
    <submittedName>
        <fullName evidence="3">Uncharacterized protein</fullName>
    </submittedName>
</protein>
<dbReference type="Proteomes" id="UP000240042">
    <property type="component" value="Unassembled WGS sequence"/>
</dbReference>